<dbReference type="EMBL" id="LFML01000067">
    <property type="protein sequence ID" value="KMO96618.1"/>
    <property type="molecule type" value="Genomic_DNA"/>
</dbReference>
<evidence type="ECO:0000313" key="3">
    <source>
        <dbReference type="Proteomes" id="UP000035932"/>
    </source>
</evidence>
<reference evidence="2 3" key="1">
    <citation type="submission" date="2015-06" db="EMBL/GenBank/DDBJ databases">
        <title>Recapitulation of the evolution of biosynthetic gene clusters reveals hidden chemical diversity on bacterial genomes.</title>
        <authorList>
            <person name="Cruz-Morales P."/>
            <person name="Martinez-Guerrero C."/>
            <person name="Morales-Escalante M.A."/>
            <person name="Yanez-Guerra L.A."/>
            <person name="Kopp J.F."/>
            <person name="Feldmann J."/>
            <person name="Ramos-Aboites H.E."/>
            <person name="Barona-Gomez F."/>
        </authorList>
    </citation>
    <scope>NUCLEOTIDE SEQUENCE [LARGE SCALE GENOMIC DNA]</scope>
    <source>
        <strain evidence="2 3">ATCC 31245</strain>
    </source>
</reference>
<organism evidence="2 3">
    <name type="scientific">Streptomyces roseus</name>
    <dbReference type="NCBI Taxonomy" id="66430"/>
    <lineage>
        <taxon>Bacteria</taxon>
        <taxon>Bacillati</taxon>
        <taxon>Actinomycetota</taxon>
        <taxon>Actinomycetes</taxon>
        <taxon>Kitasatosporales</taxon>
        <taxon>Streptomycetaceae</taxon>
        <taxon>Streptomyces</taxon>
    </lineage>
</organism>
<name>A0A0J6XPE4_9ACTN</name>
<sequence length="115" mass="12420">MTDEAEAVLEAALEPHEPAAEEIEARRRVRDRATGMTHHKARAALEAVLAAAGDLETVDPAVRAGAAEWQRIADLLLDHGGPYTPDTDAYVQGQLTARHHHRDRPRPPAPSPPSG</sequence>
<feature type="region of interest" description="Disordered" evidence="1">
    <location>
        <begin position="80"/>
        <end position="115"/>
    </location>
</feature>
<dbReference type="Proteomes" id="UP000035932">
    <property type="component" value="Unassembled WGS sequence"/>
</dbReference>
<evidence type="ECO:0000256" key="1">
    <source>
        <dbReference type="SAM" id="MobiDB-lite"/>
    </source>
</evidence>
<dbReference type="RefSeq" id="WP_048477508.1">
    <property type="nucleotide sequence ID" value="NZ_JBIRUD010000008.1"/>
</dbReference>
<keyword evidence="3" id="KW-1185">Reference proteome</keyword>
<protein>
    <submittedName>
        <fullName evidence="2">Uncharacterized protein</fullName>
    </submittedName>
</protein>
<evidence type="ECO:0000313" key="2">
    <source>
        <dbReference type="EMBL" id="KMO96618.1"/>
    </source>
</evidence>
<comment type="caution">
    <text evidence="2">The sequence shown here is derived from an EMBL/GenBank/DDBJ whole genome shotgun (WGS) entry which is preliminary data.</text>
</comment>
<gene>
    <name evidence="2" type="ORF">ACS04_17180</name>
</gene>
<proteinExistence type="predicted"/>
<accession>A0A0J6XPE4</accession>
<dbReference type="AlphaFoldDB" id="A0A0J6XPE4"/>